<organism evidence="1 2">
    <name type="scientific">Steinernema glaseri</name>
    <dbReference type="NCBI Taxonomy" id="37863"/>
    <lineage>
        <taxon>Eukaryota</taxon>
        <taxon>Metazoa</taxon>
        <taxon>Ecdysozoa</taxon>
        <taxon>Nematoda</taxon>
        <taxon>Chromadorea</taxon>
        <taxon>Rhabditida</taxon>
        <taxon>Tylenchina</taxon>
        <taxon>Panagrolaimomorpha</taxon>
        <taxon>Strongyloidoidea</taxon>
        <taxon>Steinernematidae</taxon>
        <taxon>Steinernema</taxon>
    </lineage>
</organism>
<sequence>DAVYYALKSGEWLRNVWVLKKLIFIVFYEPSDVLLGLKRSKFGP</sequence>
<accession>A0A1I7Y054</accession>
<dbReference type="Proteomes" id="UP000095287">
    <property type="component" value="Unplaced"/>
</dbReference>
<reference evidence="2" key="1">
    <citation type="submission" date="2016-11" db="UniProtKB">
        <authorList>
            <consortium name="WormBaseParasite"/>
        </authorList>
    </citation>
    <scope>IDENTIFICATION</scope>
</reference>
<protein>
    <submittedName>
        <fullName evidence="2">Bestrophin homolog</fullName>
    </submittedName>
</protein>
<dbReference type="WBParaSite" id="L893_g1139.t1">
    <property type="protein sequence ID" value="L893_g1139.t1"/>
    <property type="gene ID" value="L893_g1139"/>
</dbReference>
<evidence type="ECO:0000313" key="1">
    <source>
        <dbReference type="Proteomes" id="UP000095287"/>
    </source>
</evidence>
<keyword evidence="1" id="KW-1185">Reference proteome</keyword>
<dbReference type="AlphaFoldDB" id="A0A1I7Y054"/>
<evidence type="ECO:0000313" key="2">
    <source>
        <dbReference type="WBParaSite" id="L893_g1139.t1"/>
    </source>
</evidence>
<name>A0A1I7Y054_9BILA</name>
<proteinExistence type="predicted"/>